<gene>
    <name evidence="1" type="ORF">L914_14888</name>
</gene>
<name>W2MTT3_PHYNI</name>
<dbReference type="AlphaFoldDB" id="W2MTT3"/>
<evidence type="ECO:0000313" key="1">
    <source>
        <dbReference type="EMBL" id="ETM38909.1"/>
    </source>
</evidence>
<proteinExistence type="predicted"/>
<dbReference type="Proteomes" id="UP000054532">
    <property type="component" value="Unassembled WGS sequence"/>
</dbReference>
<organism evidence="1">
    <name type="scientific">Phytophthora nicotianae</name>
    <name type="common">Potato buckeye rot agent</name>
    <name type="synonym">Phytophthora parasitica</name>
    <dbReference type="NCBI Taxonomy" id="4792"/>
    <lineage>
        <taxon>Eukaryota</taxon>
        <taxon>Sar</taxon>
        <taxon>Stramenopiles</taxon>
        <taxon>Oomycota</taxon>
        <taxon>Peronosporomycetes</taxon>
        <taxon>Peronosporales</taxon>
        <taxon>Peronosporaceae</taxon>
        <taxon>Phytophthora</taxon>
    </lineage>
</organism>
<accession>W2MTT3</accession>
<protein>
    <submittedName>
        <fullName evidence="1">Uncharacterized protein</fullName>
    </submittedName>
</protein>
<dbReference type="EMBL" id="KI694805">
    <property type="protein sequence ID" value="ETM38909.1"/>
    <property type="molecule type" value="Genomic_DNA"/>
</dbReference>
<reference evidence="1" key="1">
    <citation type="submission" date="2013-11" db="EMBL/GenBank/DDBJ databases">
        <title>The Genome Sequence of Phytophthora parasitica IAC_01/95.</title>
        <authorList>
            <consortium name="The Broad Institute Genomics Platform"/>
            <person name="Russ C."/>
            <person name="Tyler B."/>
            <person name="Panabieres F."/>
            <person name="Shan W."/>
            <person name="Tripathy S."/>
            <person name="Grunwald N."/>
            <person name="Machado M."/>
            <person name="Johnson C.S."/>
            <person name="Arredondo F."/>
            <person name="Hong C."/>
            <person name="Coffey M."/>
            <person name="Young S.K."/>
            <person name="Zeng Q."/>
            <person name="Gargeya S."/>
            <person name="Fitzgerald M."/>
            <person name="Abouelleil A."/>
            <person name="Alvarado L."/>
            <person name="Chapman S.B."/>
            <person name="Gainer-Dewar J."/>
            <person name="Goldberg J."/>
            <person name="Griggs A."/>
            <person name="Gujja S."/>
            <person name="Hansen M."/>
            <person name="Howarth C."/>
            <person name="Imamovic A."/>
            <person name="Ireland A."/>
            <person name="Larimer J."/>
            <person name="McCowan C."/>
            <person name="Murphy C."/>
            <person name="Pearson M."/>
            <person name="Poon T.W."/>
            <person name="Priest M."/>
            <person name="Roberts A."/>
            <person name="Saif S."/>
            <person name="Shea T."/>
            <person name="Sykes S."/>
            <person name="Wortman J."/>
            <person name="Nusbaum C."/>
            <person name="Birren B."/>
        </authorList>
    </citation>
    <scope>NUCLEOTIDE SEQUENCE [LARGE SCALE GENOMIC DNA]</scope>
    <source>
        <strain evidence="1">IAC_01/95</strain>
    </source>
</reference>
<sequence length="42" mass="4676">MDKIEAVVIPVSDEHAHTARIVAIVIPWCLSPTGNRSHRRLS</sequence>